<dbReference type="EMBL" id="QLSZ01000003">
    <property type="protein sequence ID" value="RAR73870.1"/>
    <property type="molecule type" value="Genomic_DNA"/>
</dbReference>
<reference evidence="1 2" key="1">
    <citation type="submission" date="2018-06" db="EMBL/GenBank/DDBJ databases">
        <title>Genomic Encyclopedia of Archaeal and Bacterial Type Strains, Phase II (KMG-II): from individual species to whole genera.</title>
        <authorList>
            <person name="Goeker M."/>
        </authorList>
    </citation>
    <scope>NUCLEOTIDE SEQUENCE [LARGE SCALE GENOMIC DNA]</scope>
    <source>
        <strain evidence="1 2">DSM 25663</strain>
    </source>
</reference>
<evidence type="ECO:0000313" key="2">
    <source>
        <dbReference type="Proteomes" id="UP000248840"/>
    </source>
</evidence>
<accession>A0A328YK29</accession>
<protein>
    <submittedName>
        <fullName evidence="1">Uncharacterized protein</fullName>
    </submittedName>
</protein>
<dbReference type="Proteomes" id="UP000248840">
    <property type="component" value="Unassembled WGS sequence"/>
</dbReference>
<dbReference type="RefSeq" id="WP_112112668.1">
    <property type="nucleotide sequence ID" value="NZ_QLSZ01000003.1"/>
</dbReference>
<keyword evidence="2" id="KW-1185">Reference proteome</keyword>
<sequence>MIDFIKFKITDEALINEVWNNNILVYEGKSEKRFDDEIKELVTKSYKNLYFTKYQNRLEIKGSIHCYFNDEPHNANDFYISDCIDTIIEIKTIFNLDLNKCYLINLEYAVNINPNILVSDLILNLIYHEKRPFNRPKNFDYKIAGNEAYKQIKAYDKSMQFPNQCDNTFRFEVKTKQAKFINSLGVFTLQNLTDRKYYNTLINSLLIEWDNVLLFDKSKTIDDKFFNTNFWEDILKNGNRNKFNNQKKLYYKKLGNENLHTIIKKQIERKAQLLKCVHIPTTINLETAQYGVLF</sequence>
<comment type="caution">
    <text evidence="1">The sequence shown here is derived from an EMBL/GenBank/DDBJ whole genome shotgun (WGS) entry which is preliminary data.</text>
</comment>
<evidence type="ECO:0000313" key="1">
    <source>
        <dbReference type="EMBL" id="RAR73870.1"/>
    </source>
</evidence>
<name>A0A328YK29_9FLAO</name>
<gene>
    <name evidence="1" type="ORF">CLV55_103189</name>
</gene>
<dbReference type="OrthoDB" id="795069at2"/>
<proteinExistence type="predicted"/>
<organism evidence="1 2">
    <name type="scientific">Flavobacterium aciduliphilum</name>
    <dbReference type="NCBI Taxonomy" id="1101402"/>
    <lineage>
        <taxon>Bacteria</taxon>
        <taxon>Pseudomonadati</taxon>
        <taxon>Bacteroidota</taxon>
        <taxon>Flavobacteriia</taxon>
        <taxon>Flavobacteriales</taxon>
        <taxon>Flavobacteriaceae</taxon>
        <taxon>Flavobacterium</taxon>
    </lineage>
</organism>
<dbReference type="AlphaFoldDB" id="A0A328YK29"/>